<reference evidence="3" key="2">
    <citation type="submission" date="2025-09" db="UniProtKB">
        <authorList>
            <consortium name="Ensembl"/>
        </authorList>
    </citation>
    <scope>IDENTIFICATION</scope>
</reference>
<organism evidence="3 4">
    <name type="scientific">Colobus angolensis palliatus</name>
    <name type="common">Peters' Angolan colobus</name>
    <dbReference type="NCBI Taxonomy" id="336983"/>
    <lineage>
        <taxon>Eukaryota</taxon>
        <taxon>Metazoa</taxon>
        <taxon>Chordata</taxon>
        <taxon>Craniata</taxon>
        <taxon>Vertebrata</taxon>
        <taxon>Euteleostomi</taxon>
        <taxon>Mammalia</taxon>
        <taxon>Eutheria</taxon>
        <taxon>Euarchontoglires</taxon>
        <taxon>Primates</taxon>
        <taxon>Haplorrhini</taxon>
        <taxon>Catarrhini</taxon>
        <taxon>Cercopithecidae</taxon>
        <taxon>Colobinae</taxon>
        <taxon>Colobus</taxon>
    </lineage>
</organism>
<proteinExistence type="predicted"/>
<dbReference type="Proteomes" id="UP000233080">
    <property type="component" value="Unassembled WGS sequence"/>
</dbReference>
<feature type="region of interest" description="Disordered" evidence="1">
    <location>
        <begin position="42"/>
        <end position="61"/>
    </location>
</feature>
<feature type="chain" id="PRO_5014391488" description="Calnexin" evidence="2">
    <location>
        <begin position="21"/>
        <end position="61"/>
    </location>
</feature>
<evidence type="ECO:0000313" key="4">
    <source>
        <dbReference type="Proteomes" id="UP000233080"/>
    </source>
</evidence>
<feature type="signal peptide" evidence="2">
    <location>
        <begin position="1"/>
        <end position="20"/>
    </location>
</feature>
<evidence type="ECO:0000313" key="3">
    <source>
        <dbReference type="Ensembl" id="ENSCANP00000035982.1"/>
    </source>
</evidence>
<evidence type="ECO:0000256" key="1">
    <source>
        <dbReference type="SAM" id="MobiDB-lite"/>
    </source>
</evidence>
<protein>
    <recommendedName>
        <fullName evidence="5">Calnexin</fullName>
    </recommendedName>
</protein>
<accession>A0A2K5K4K8</accession>
<keyword evidence="2" id="KW-0732">Signal</keyword>
<dbReference type="Ensembl" id="ENSCANT00000059228.1">
    <property type="protein sequence ID" value="ENSCANP00000035982.1"/>
    <property type="gene ID" value="ENSCANG00000041693.1"/>
</dbReference>
<dbReference type="AlphaFoldDB" id="A0A2K5K4K8"/>
<evidence type="ECO:0008006" key="5">
    <source>
        <dbReference type="Google" id="ProtNLM"/>
    </source>
</evidence>
<keyword evidence="4" id="KW-1185">Reference proteome</keyword>
<evidence type="ECO:0000256" key="2">
    <source>
        <dbReference type="SAM" id="SignalP"/>
    </source>
</evidence>
<name>A0A2K5K4K8_COLAP</name>
<reference evidence="3" key="1">
    <citation type="submission" date="2025-08" db="UniProtKB">
        <authorList>
            <consortium name="Ensembl"/>
        </authorList>
    </citation>
    <scope>IDENTIFICATION</scope>
</reference>
<sequence>MEGKWLLCMLLVLGTVIVEAHDGHDDDVIDIEDDLDDVIEEVEDSKPDTTAPPSSPKESGR</sequence>